<dbReference type="EMBL" id="CAWUFR010000022">
    <property type="protein sequence ID" value="CAK6955790.1"/>
    <property type="molecule type" value="Genomic_DNA"/>
</dbReference>
<reference evidence="2 3" key="1">
    <citation type="submission" date="2024-01" db="EMBL/GenBank/DDBJ databases">
        <authorList>
            <person name="Alioto T."/>
            <person name="Alioto T."/>
            <person name="Gomez Garrido J."/>
        </authorList>
    </citation>
    <scope>NUCLEOTIDE SEQUENCE [LARGE SCALE GENOMIC DNA]</scope>
</reference>
<evidence type="ECO:0000313" key="3">
    <source>
        <dbReference type="Proteomes" id="UP001314229"/>
    </source>
</evidence>
<organism evidence="2 3">
    <name type="scientific">Scomber scombrus</name>
    <name type="common">Atlantic mackerel</name>
    <name type="synonym">Scomber vernalis</name>
    <dbReference type="NCBI Taxonomy" id="13677"/>
    <lineage>
        <taxon>Eukaryota</taxon>
        <taxon>Metazoa</taxon>
        <taxon>Chordata</taxon>
        <taxon>Craniata</taxon>
        <taxon>Vertebrata</taxon>
        <taxon>Euteleostomi</taxon>
        <taxon>Actinopterygii</taxon>
        <taxon>Neopterygii</taxon>
        <taxon>Teleostei</taxon>
        <taxon>Neoteleostei</taxon>
        <taxon>Acanthomorphata</taxon>
        <taxon>Pelagiaria</taxon>
        <taxon>Scombriformes</taxon>
        <taxon>Scombridae</taxon>
        <taxon>Scomber</taxon>
    </lineage>
</organism>
<name>A0AAV1N9G2_SCOSC</name>
<evidence type="ECO:0000256" key="1">
    <source>
        <dbReference type="SAM" id="MobiDB-lite"/>
    </source>
</evidence>
<comment type="caution">
    <text evidence="2">The sequence shown here is derived from an EMBL/GenBank/DDBJ whole genome shotgun (WGS) entry which is preliminary data.</text>
</comment>
<feature type="region of interest" description="Disordered" evidence="1">
    <location>
        <begin position="111"/>
        <end position="139"/>
    </location>
</feature>
<gene>
    <name evidence="2" type="ORF">FSCOSCO3_A025568</name>
</gene>
<sequence length="161" mass="18461">MPAGEERENGGSLRQHKEKMNDMENRKIKRFIVWDTSLMACTDSNITARLTVDILSSLKNCPAPLFPSLCSDCQTIVKVNTPAQCNKHSREVWFSFTDLVKESPPVKNNAKLIPSLLKKEDGSRERKKKRKVGQKDCSAAHQRQMDYFFTLQRKKSQDSDE</sequence>
<keyword evidence="3" id="KW-1185">Reference proteome</keyword>
<protein>
    <submittedName>
        <fullName evidence="2">Uncharacterized protein</fullName>
    </submittedName>
</protein>
<proteinExistence type="predicted"/>
<dbReference type="Proteomes" id="UP001314229">
    <property type="component" value="Unassembled WGS sequence"/>
</dbReference>
<evidence type="ECO:0000313" key="2">
    <source>
        <dbReference type="EMBL" id="CAK6955790.1"/>
    </source>
</evidence>
<dbReference type="AlphaFoldDB" id="A0AAV1N9G2"/>
<accession>A0AAV1N9G2</accession>